<organism evidence="2 3">
    <name type="scientific">Pleurodeles waltl</name>
    <name type="common">Iberian ribbed newt</name>
    <dbReference type="NCBI Taxonomy" id="8319"/>
    <lineage>
        <taxon>Eukaryota</taxon>
        <taxon>Metazoa</taxon>
        <taxon>Chordata</taxon>
        <taxon>Craniata</taxon>
        <taxon>Vertebrata</taxon>
        <taxon>Euteleostomi</taxon>
        <taxon>Amphibia</taxon>
        <taxon>Batrachia</taxon>
        <taxon>Caudata</taxon>
        <taxon>Salamandroidea</taxon>
        <taxon>Salamandridae</taxon>
        <taxon>Pleurodelinae</taxon>
        <taxon>Pleurodeles</taxon>
    </lineage>
</organism>
<reference evidence="2" key="1">
    <citation type="journal article" date="2022" name="bioRxiv">
        <title>Sequencing and chromosome-scale assembly of the giantPleurodeles waltlgenome.</title>
        <authorList>
            <person name="Brown T."/>
            <person name="Elewa A."/>
            <person name="Iarovenko S."/>
            <person name="Subramanian E."/>
            <person name="Araus A.J."/>
            <person name="Petzold A."/>
            <person name="Susuki M."/>
            <person name="Suzuki K.-i.T."/>
            <person name="Hayashi T."/>
            <person name="Toyoda A."/>
            <person name="Oliveira C."/>
            <person name="Osipova E."/>
            <person name="Leigh N.D."/>
            <person name="Simon A."/>
            <person name="Yun M.H."/>
        </authorList>
    </citation>
    <scope>NUCLEOTIDE SEQUENCE</scope>
    <source>
        <strain evidence="2">20211129_DDA</strain>
        <tissue evidence="2">Liver</tissue>
    </source>
</reference>
<gene>
    <name evidence="2" type="ORF">NDU88_005213</name>
</gene>
<dbReference type="EMBL" id="JANPWB010000012">
    <property type="protein sequence ID" value="KAJ1117012.1"/>
    <property type="molecule type" value="Genomic_DNA"/>
</dbReference>
<sequence length="286" mass="31453">MMNSTKLLSRGARVTTTGGRRRVPRGTLRSILPHFLPVRNDVREDSDNQDTNKDTKTEEGGRREKERRREDDWREIEPNVLRKGDVPEVMCEGRRENLASTDSNDGKHVKYATIKSKKEEEPGGRNPTPGLMTRALRSTSLNYGTDETSILIVMLISNREPTELGGLRGIAQPGLQRALTVVDGLALSPGFARVRPVRIPHSGAAQRALCAHFDGPAPISKQTPGTTSPTRSGWHRERSGTTSRAARHALCARANGLAPSSKQTPGTTSPTRSGWHRERRGTCVLT</sequence>
<evidence type="ECO:0000256" key="1">
    <source>
        <dbReference type="SAM" id="MobiDB-lite"/>
    </source>
</evidence>
<comment type="caution">
    <text evidence="2">The sequence shown here is derived from an EMBL/GenBank/DDBJ whole genome shotgun (WGS) entry which is preliminary data.</text>
</comment>
<protein>
    <submittedName>
        <fullName evidence="2">Uncharacterized protein</fullName>
    </submittedName>
</protein>
<feature type="compositionally biased region" description="Polar residues" evidence="1">
    <location>
        <begin position="258"/>
        <end position="272"/>
    </location>
</feature>
<feature type="region of interest" description="Disordered" evidence="1">
    <location>
        <begin position="215"/>
        <end position="286"/>
    </location>
</feature>
<evidence type="ECO:0000313" key="3">
    <source>
        <dbReference type="Proteomes" id="UP001066276"/>
    </source>
</evidence>
<dbReference type="Proteomes" id="UP001066276">
    <property type="component" value="Chromosome 8"/>
</dbReference>
<feature type="compositionally biased region" description="Basic and acidic residues" evidence="1">
    <location>
        <begin position="40"/>
        <end position="71"/>
    </location>
</feature>
<feature type="compositionally biased region" description="Polar residues" evidence="1">
    <location>
        <begin position="220"/>
        <end position="231"/>
    </location>
</feature>
<evidence type="ECO:0000313" key="2">
    <source>
        <dbReference type="EMBL" id="KAJ1117012.1"/>
    </source>
</evidence>
<proteinExistence type="predicted"/>
<keyword evidence="3" id="KW-1185">Reference proteome</keyword>
<accession>A0AAV7NLV4</accession>
<feature type="region of interest" description="Disordered" evidence="1">
    <location>
        <begin position="1"/>
        <end position="71"/>
    </location>
</feature>
<name>A0AAV7NLV4_PLEWA</name>
<dbReference type="AlphaFoldDB" id="A0AAV7NLV4"/>